<dbReference type="InterPro" id="IPR030949">
    <property type="entry name" value="ECF_S_folate_fam"/>
</dbReference>
<proteinExistence type="predicted"/>
<dbReference type="Pfam" id="PF07155">
    <property type="entry name" value="ECF-ribofla_trS"/>
    <property type="match status" value="1"/>
</dbReference>
<accession>A0A4Q1RH66</accession>
<dbReference type="RefSeq" id="WP_129257522.1">
    <property type="nucleotide sequence ID" value="NZ_SDKC01000001.1"/>
</dbReference>
<evidence type="ECO:0000313" key="3">
    <source>
        <dbReference type="Proteomes" id="UP000290106"/>
    </source>
</evidence>
<name>A0A4Q1RH66_9FIRM</name>
<dbReference type="InterPro" id="IPR009825">
    <property type="entry name" value="ECF_substrate-spec-like"/>
</dbReference>
<comment type="caution">
    <text evidence="2">The sequence shown here is derived from an EMBL/GenBank/DDBJ whole genome shotgun (WGS) entry which is preliminary data.</text>
</comment>
<dbReference type="Gene3D" id="1.10.1760.20">
    <property type="match status" value="1"/>
</dbReference>
<sequence>MKKLNGRTIVFAAVLVAMNLVLSRVLAINIGPTIRITISATPIYLASLWFGPLVGGICGGLGDLLGCLIQGYAPNPLILVSSVLSGVLPAVFKKYVFRDRINTWKIAVMLIVNGIIGSLGFTVLGLHVYYATPWSVLYATRTLQTIALTIANTILVSLLYQSALTPYVNQIFASQKTREV</sequence>
<dbReference type="GO" id="GO:0016020">
    <property type="term" value="C:membrane"/>
    <property type="evidence" value="ECO:0007669"/>
    <property type="project" value="InterPro"/>
</dbReference>
<dbReference type="EMBL" id="SDKC01000001">
    <property type="protein sequence ID" value="RXS75006.1"/>
    <property type="molecule type" value="Genomic_DNA"/>
</dbReference>
<gene>
    <name evidence="2" type="ORF">ETP43_07065</name>
</gene>
<dbReference type="Proteomes" id="UP000290106">
    <property type="component" value="Unassembled WGS sequence"/>
</dbReference>
<feature type="transmembrane region" description="Helical" evidence="1">
    <location>
        <begin position="142"/>
        <end position="160"/>
    </location>
</feature>
<feature type="transmembrane region" description="Helical" evidence="1">
    <location>
        <begin position="104"/>
        <end position="130"/>
    </location>
</feature>
<feature type="transmembrane region" description="Helical" evidence="1">
    <location>
        <begin position="72"/>
        <end position="92"/>
    </location>
</feature>
<keyword evidence="1" id="KW-0472">Membrane</keyword>
<dbReference type="OrthoDB" id="4624at2"/>
<dbReference type="NCBIfam" id="TIGR04518">
    <property type="entry name" value="ECF_S_folT_fam"/>
    <property type="match status" value="1"/>
</dbReference>
<evidence type="ECO:0000256" key="1">
    <source>
        <dbReference type="SAM" id="Phobius"/>
    </source>
</evidence>
<organism evidence="2 3">
    <name type="scientific">Blautia faecicola</name>
    <dbReference type="NCBI Taxonomy" id="2509240"/>
    <lineage>
        <taxon>Bacteria</taxon>
        <taxon>Bacillati</taxon>
        <taxon>Bacillota</taxon>
        <taxon>Clostridia</taxon>
        <taxon>Lachnospirales</taxon>
        <taxon>Lachnospiraceae</taxon>
        <taxon>Blautia</taxon>
    </lineage>
</organism>
<reference evidence="2 3" key="1">
    <citation type="submission" date="2019-01" db="EMBL/GenBank/DDBJ databases">
        <title>Blautia sp. nov. KGMB01111 isolated human feces.</title>
        <authorList>
            <person name="Park J.-E."/>
            <person name="Kim J.-S."/>
            <person name="Park S.-H."/>
        </authorList>
    </citation>
    <scope>NUCLEOTIDE SEQUENCE [LARGE SCALE GENOMIC DNA]</scope>
    <source>
        <strain evidence="2 3">KGMB01111</strain>
    </source>
</reference>
<keyword evidence="1" id="KW-0812">Transmembrane</keyword>
<keyword evidence="3" id="KW-1185">Reference proteome</keyword>
<evidence type="ECO:0000313" key="2">
    <source>
        <dbReference type="EMBL" id="RXS75006.1"/>
    </source>
</evidence>
<protein>
    <submittedName>
        <fullName evidence="2">Folate family ECF transporter S component</fullName>
    </submittedName>
</protein>
<feature type="transmembrane region" description="Helical" evidence="1">
    <location>
        <begin position="43"/>
        <end position="65"/>
    </location>
</feature>
<dbReference type="AlphaFoldDB" id="A0A4Q1RH66"/>
<keyword evidence="1" id="KW-1133">Transmembrane helix</keyword>